<protein>
    <recommendedName>
        <fullName evidence="3">HTH tetR-type domain-containing protein</fullName>
    </recommendedName>
</protein>
<evidence type="ECO:0000256" key="1">
    <source>
        <dbReference type="ARBA" id="ARBA00023125"/>
    </source>
</evidence>
<sequence>MASSDREHVLQVAYKLFAALGYDATSTSQIAEAAGVQPAVIEEFFGGRRELYIAVMRHAYDLERASLHAVLDELREAESLDVAAAIHRLIDNQLDFVAVHPDAYALRTHRWLSDAMDVAEVETRYLQPLYQSILDLFQPAVAAGQLTGDTDLQYVMYMCTWCIHGFALGGVPHDEGVPKTYTDEREWRRFRLRLHQMVHRALLLPGDYSPAEPY</sequence>
<evidence type="ECO:0000313" key="5">
    <source>
        <dbReference type="Proteomes" id="UP000660745"/>
    </source>
</evidence>
<dbReference type="Proteomes" id="UP000660745">
    <property type="component" value="Unassembled WGS sequence"/>
</dbReference>
<dbReference type="PANTHER" id="PTHR30055:SF219">
    <property type="entry name" value="TRANSCRIPTIONAL REGULATORY PROTEIN"/>
    <property type="match status" value="1"/>
</dbReference>
<feature type="domain" description="HTH tetR-type" evidence="3">
    <location>
        <begin position="3"/>
        <end position="63"/>
    </location>
</feature>
<organism evidence="4 5">
    <name type="scientific">Nonomuraea glycinis</name>
    <dbReference type="NCBI Taxonomy" id="2047744"/>
    <lineage>
        <taxon>Bacteria</taxon>
        <taxon>Bacillati</taxon>
        <taxon>Actinomycetota</taxon>
        <taxon>Actinomycetes</taxon>
        <taxon>Streptosporangiales</taxon>
        <taxon>Streptosporangiaceae</taxon>
        <taxon>Nonomuraea</taxon>
    </lineage>
</organism>
<accession>A0A918E5F4</accession>
<evidence type="ECO:0000259" key="3">
    <source>
        <dbReference type="PROSITE" id="PS50977"/>
    </source>
</evidence>
<dbReference type="PANTHER" id="PTHR30055">
    <property type="entry name" value="HTH-TYPE TRANSCRIPTIONAL REGULATOR RUTR"/>
    <property type="match status" value="1"/>
</dbReference>
<dbReference type="InterPro" id="IPR036271">
    <property type="entry name" value="Tet_transcr_reg_TetR-rel_C_sf"/>
</dbReference>
<gene>
    <name evidence="4" type="ORF">GCM10012278_24160</name>
</gene>
<feature type="DNA-binding region" description="H-T-H motif" evidence="2">
    <location>
        <begin position="26"/>
        <end position="45"/>
    </location>
</feature>
<comment type="caution">
    <text evidence="4">The sequence shown here is derived from an EMBL/GenBank/DDBJ whole genome shotgun (WGS) entry which is preliminary data.</text>
</comment>
<evidence type="ECO:0000256" key="2">
    <source>
        <dbReference type="PROSITE-ProRule" id="PRU00335"/>
    </source>
</evidence>
<dbReference type="InterPro" id="IPR050109">
    <property type="entry name" value="HTH-type_TetR-like_transc_reg"/>
</dbReference>
<dbReference type="GO" id="GO:0000976">
    <property type="term" value="F:transcription cis-regulatory region binding"/>
    <property type="evidence" value="ECO:0007669"/>
    <property type="project" value="TreeGrafter"/>
</dbReference>
<dbReference type="EMBL" id="BMNK01000003">
    <property type="protein sequence ID" value="GGP05296.1"/>
    <property type="molecule type" value="Genomic_DNA"/>
</dbReference>
<dbReference type="InterPro" id="IPR001647">
    <property type="entry name" value="HTH_TetR"/>
</dbReference>
<reference evidence="4" key="1">
    <citation type="journal article" date="2014" name="Int. J. Syst. Evol. Microbiol.">
        <title>Complete genome sequence of Corynebacterium casei LMG S-19264T (=DSM 44701T), isolated from a smear-ripened cheese.</title>
        <authorList>
            <consortium name="US DOE Joint Genome Institute (JGI-PGF)"/>
            <person name="Walter F."/>
            <person name="Albersmeier A."/>
            <person name="Kalinowski J."/>
            <person name="Ruckert C."/>
        </authorList>
    </citation>
    <scope>NUCLEOTIDE SEQUENCE</scope>
    <source>
        <strain evidence="4">CGMCC 4.7430</strain>
    </source>
</reference>
<dbReference type="AlphaFoldDB" id="A0A918E5F4"/>
<evidence type="ECO:0000313" key="4">
    <source>
        <dbReference type="EMBL" id="GGP05296.1"/>
    </source>
</evidence>
<dbReference type="SUPFAM" id="SSF46689">
    <property type="entry name" value="Homeodomain-like"/>
    <property type="match status" value="1"/>
</dbReference>
<name>A0A918E5F4_9ACTN</name>
<dbReference type="GO" id="GO:0003700">
    <property type="term" value="F:DNA-binding transcription factor activity"/>
    <property type="evidence" value="ECO:0007669"/>
    <property type="project" value="TreeGrafter"/>
</dbReference>
<keyword evidence="5" id="KW-1185">Reference proteome</keyword>
<dbReference type="InterPro" id="IPR009057">
    <property type="entry name" value="Homeodomain-like_sf"/>
</dbReference>
<dbReference type="PROSITE" id="PS50977">
    <property type="entry name" value="HTH_TETR_2"/>
    <property type="match status" value="1"/>
</dbReference>
<reference evidence="4" key="2">
    <citation type="submission" date="2020-09" db="EMBL/GenBank/DDBJ databases">
        <authorList>
            <person name="Sun Q."/>
            <person name="Zhou Y."/>
        </authorList>
    </citation>
    <scope>NUCLEOTIDE SEQUENCE</scope>
    <source>
        <strain evidence="4">CGMCC 4.7430</strain>
    </source>
</reference>
<proteinExistence type="predicted"/>
<keyword evidence="1 2" id="KW-0238">DNA-binding</keyword>
<dbReference type="SUPFAM" id="SSF48498">
    <property type="entry name" value="Tetracyclin repressor-like, C-terminal domain"/>
    <property type="match status" value="1"/>
</dbReference>
<dbReference type="Gene3D" id="1.10.357.10">
    <property type="entry name" value="Tetracycline Repressor, domain 2"/>
    <property type="match status" value="1"/>
</dbReference>
<dbReference type="RefSeq" id="WP_189138613.1">
    <property type="nucleotide sequence ID" value="NZ_BMNK01000003.1"/>
</dbReference>
<dbReference type="Pfam" id="PF00440">
    <property type="entry name" value="TetR_N"/>
    <property type="match status" value="1"/>
</dbReference>